<evidence type="ECO:0000313" key="2">
    <source>
        <dbReference type="EMBL" id="RTE09554.1"/>
    </source>
</evidence>
<dbReference type="RefSeq" id="WP_126141433.1">
    <property type="nucleotide sequence ID" value="NZ_RXHU01000031.1"/>
</dbReference>
<protein>
    <submittedName>
        <fullName evidence="2">Methyltransferase domain-containing protein</fullName>
    </submittedName>
</protein>
<dbReference type="Pfam" id="PF08241">
    <property type="entry name" value="Methyltransf_11"/>
    <property type="match status" value="1"/>
</dbReference>
<dbReference type="EMBL" id="RXHU01000031">
    <property type="protein sequence ID" value="RTE09554.1"/>
    <property type="molecule type" value="Genomic_DNA"/>
</dbReference>
<gene>
    <name evidence="2" type="ORF">EJQ19_11855</name>
</gene>
<dbReference type="OrthoDB" id="9787807at2"/>
<organism evidence="2 3">
    <name type="scientific">Paenibacillus whitsoniae</name>
    <dbReference type="NCBI Taxonomy" id="2496558"/>
    <lineage>
        <taxon>Bacteria</taxon>
        <taxon>Bacillati</taxon>
        <taxon>Bacillota</taxon>
        <taxon>Bacilli</taxon>
        <taxon>Bacillales</taxon>
        <taxon>Paenibacillaceae</taxon>
        <taxon>Paenibacillus</taxon>
    </lineage>
</organism>
<keyword evidence="2" id="KW-0489">Methyltransferase</keyword>
<keyword evidence="3" id="KW-1185">Reference proteome</keyword>
<name>A0A3S0APS4_9BACL</name>
<sequence>METKRIYEQAGVAMTSRSYAEYEKMFMLQTEDLIGKRVLDVAGGASSFTADARQIGILAEAADPLYAMSAAEIEAHGRAEIEVVAAKMEKLTDVYDWTYYGSVERHKAGRIAALERFLADYESSDQAERYYAAALPELPFEHSSFDFVLCSHFLFLYEAQFDFEFHLAAVKELLRVCKPGGEVRIYPLLSFRTEEYSRLADLLDELAWNGFFAQKGEADLPFLPNSHQFLSISKPRLG</sequence>
<proteinExistence type="predicted"/>
<feature type="domain" description="Methyltransferase type 11" evidence="1">
    <location>
        <begin position="128"/>
        <end position="183"/>
    </location>
</feature>
<dbReference type="InterPro" id="IPR013216">
    <property type="entry name" value="Methyltransf_11"/>
</dbReference>
<dbReference type="InterPro" id="IPR029063">
    <property type="entry name" value="SAM-dependent_MTases_sf"/>
</dbReference>
<dbReference type="SUPFAM" id="SSF53335">
    <property type="entry name" value="S-adenosyl-L-methionine-dependent methyltransferases"/>
    <property type="match status" value="1"/>
</dbReference>
<evidence type="ECO:0000259" key="1">
    <source>
        <dbReference type="Pfam" id="PF08241"/>
    </source>
</evidence>
<dbReference type="Proteomes" id="UP000276128">
    <property type="component" value="Unassembled WGS sequence"/>
</dbReference>
<accession>A0A3S0APS4</accession>
<dbReference type="Gene3D" id="3.40.50.150">
    <property type="entry name" value="Vaccinia Virus protein VP39"/>
    <property type="match status" value="1"/>
</dbReference>
<keyword evidence="2" id="KW-0808">Transferase</keyword>
<evidence type="ECO:0000313" key="3">
    <source>
        <dbReference type="Proteomes" id="UP000276128"/>
    </source>
</evidence>
<dbReference type="GO" id="GO:0008757">
    <property type="term" value="F:S-adenosylmethionine-dependent methyltransferase activity"/>
    <property type="evidence" value="ECO:0007669"/>
    <property type="project" value="InterPro"/>
</dbReference>
<dbReference type="GO" id="GO:0032259">
    <property type="term" value="P:methylation"/>
    <property type="evidence" value="ECO:0007669"/>
    <property type="project" value="UniProtKB-KW"/>
</dbReference>
<dbReference type="AlphaFoldDB" id="A0A3S0APS4"/>
<reference evidence="2 3" key="1">
    <citation type="submission" date="2018-12" db="EMBL/GenBank/DDBJ databases">
        <title>Bacillus ochoae sp. nov., Paenibacillus whitsoniae sp. nov., Paenibacillus spiritus sp. nov. Isolated from the Mars Exploration Rover during spacecraft assembly.</title>
        <authorList>
            <person name="Seuylemezian A."/>
            <person name="Vaishampayan P."/>
        </authorList>
    </citation>
    <scope>NUCLEOTIDE SEQUENCE [LARGE SCALE GENOMIC DNA]</scope>
    <source>
        <strain evidence="2 3">MER 54</strain>
    </source>
</reference>
<comment type="caution">
    <text evidence="2">The sequence shown here is derived from an EMBL/GenBank/DDBJ whole genome shotgun (WGS) entry which is preliminary data.</text>
</comment>